<dbReference type="Pfam" id="PF01136">
    <property type="entry name" value="Peptidase_U32"/>
    <property type="match status" value="1"/>
</dbReference>
<feature type="domain" description="Peptidase family U32 C-terminal" evidence="4">
    <location>
        <begin position="324"/>
        <end position="404"/>
    </location>
</feature>
<proteinExistence type="inferred from homology"/>
<evidence type="ECO:0000256" key="3">
    <source>
        <dbReference type="ARBA" id="ARBA00038374"/>
    </source>
</evidence>
<evidence type="ECO:0000259" key="4">
    <source>
        <dbReference type="Pfam" id="PF16325"/>
    </source>
</evidence>
<dbReference type="InterPro" id="IPR051454">
    <property type="entry name" value="RNA/ubiquinone_mod_enzymes"/>
</dbReference>
<dbReference type="Pfam" id="PF16325">
    <property type="entry name" value="Peptidase_U32_C"/>
    <property type="match status" value="1"/>
</dbReference>
<sequence>MSELMIPEVLAPAGDRERLEAAVLFGADAVYLGGQEFGMRSSPANFTPEQLKSAVEHAHRHGVRVYLTCNTVPTNEEMERLPAYLRDAAACGIDALIVSDIGVLMTAKRVVPELEIHISTQAGVVNYVTAGELHRMGARRIVLARELPLDSIRRIREHLPDEVELECFVHGAMCMSFSGRCLLSNYMVGRDANRGECAQPCRWGYYLMEEKRPGEYYPVYEDERGSYILNAKDLCMIEHIDKLAGVGVNSLKIEGRAKSAYYVAVVTNAYRNAVDQYRRHPDSFRLEPWILEETFKVSHREYSTGFYFGQPENAQCYQDGGYVRTCDVVATVDSWRDGMLEVIQRNRFFPGDQLEALPPRSRPVPFVAERILNEAGETVQSACHPMERLRIPSERPFPVGTILRKQKE</sequence>
<dbReference type="PANTHER" id="PTHR30217:SF6">
    <property type="entry name" value="TRNA HYDROXYLATION PROTEIN P"/>
    <property type="match status" value="1"/>
</dbReference>
<dbReference type="GO" id="GO:0006508">
    <property type="term" value="P:proteolysis"/>
    <property type="evidence" value="ECO:0007669"/>
    <property type="project" value="UniProtKB-KW"/>
</dbReference>
<dbReference type="InterPro" id="IPR032525">
    <property type="entry name" value="Peptidase_U32_C"/>
</dbReference>
<gene>
    <name evidence="5" type="ORF">H8711_03065</name>
</gene>
<keyword evidence="6" id="KW-1185">Reference proteome</keyword>
<dbReference type="Proteomes" id="UP000653127">
    <property type="component" value="Unassembled WGS sequence"/>
</dbReference>
<evidence type="ECO:0000256" key="2">
    <source>
        <dbReference type="ARBA" id="ARBA00022801"/>
    </source>
</evidence>
<protein>
    <submittedName>
        <fullName evidence="5">U32 family peptidase</fullName>
    </submittedName>
</protein>
<keyword evidence="1" id="KW-0645">Protease</keyword>
<comment type="similarity">
    <text evidence="3">Belongs to the peptidase U32 family.</text>
</comment>
<organism evidence="5 6">
    <name type="scientific">Ligaoa zhengdingensis</name>
    <dbReference type="NCBI Taxonomy" id="2763658"/>
    <lineage>
        <taxon>Bacteria</taxon>
        <taxon>Bacillati</taxon>
        <taxon>Bacillota</taxon>
        <taxon>Clostridia</taxon>
        <taxon>Eubacteriales</taxon>
        <taxon>Oscillospiraceae</taxon>
        <taxon>Ligaoa</taxon>
    </lineage>
</organism>
<keyword evidence="2" id="KW-0378">Hydrolase</keyword>
<accession>A0A926DV91</accession>
<comment type="caution">
    <text evidence="5">The sequence shown here is derived from an EMBL/GenBank/DDBJ whole genome shotgun (WGS) entry which is preliminary data.</text>
</comment>
<dbReference type="GO" id="GO:0008233">
    <property type="term" value="F:peptidase activity"/>
    <property type="evidence" value="ECO:0007669"/>
    <property type="project" value="UniProtKB-KW"/>
</dbReference>
<evidence type="ECO:0000313" key="5">
    <source>
        <dbReference type="EMBL" id="MBC8545920.1"/>
    </source>
</evidence>
<evidence type="ECO:0000256" key="1">
    <source>
        <dbReference type="ARBA" id="ARBA00022670"/>
    </source>
</evidence>
<evidence type="ECO:0000313" key="6">
    <source>
        <dbReference type="Proteomes" id="UP000653127"/>
    </source>
</evidence>
<dbReference type="EMBL" id="JACRST010000002">
    <property type="protein sequence ID" value="MBC8545920.1"/>
    <property type="molecule type" value="Genomic_DNA"/>
</dbReference>
<dbReference type="AlphaFoldDB" id="A0A926DV91"/>
<name>A0A926DV91_9FIRM</name>
<dbReference type="Gene3D" id="2.40.30.10">
    <property type="entry name" value="Translation factors"/>
    <property type="match status" value="1"/>
</dbReference>
<dbReference type="RefSeq" id="WP_249282069.1">
    <property type="nucleotide sequence ID" value="NZ_JACRST010000002.1"/>
</dbReference>
<reference evidence="5" key="1">
    <citation type="submission" date="2020-08" db="EMBL/GenBank/DDBJ databases">
        <title>Genome public.</title>
        <authorList>
            <person name="Liu C."/>
            <person name="Sun Q."/>
        </authorList>
    </citation>
    <scope>NUCLEOTIDE SEQUENCE</scope>
    <source>
        <strain evidence="5">NSJ-31</strain>
    </source>
</reference>
<dbReference type="PANTHER" id="PTHR30217">
    <property type="entry name" value="PEPTIDASE U32 FAMILY"/>
    <property type="match status" value="1"/>
</dbReference>
<dbReference type="InterPro" id="IPR001539">
    <property type="entry name" value="Peptidase_U32"/>
</dbReference>
<dbReference type="PROSITE" id="PS01276">
    <property type="entry name" value="PEPTIDASE_U32"/>
    <property type="match status" value="1"/>
</dbReference>
<dbReference type="SUPFAM" id="SSF51412">
    <property type="entry name" value="Inosine monophosphate dehydrogenase (IMPDH)"/>
    <property type="match status" value="1"/>
</dbReference>